<sequence>MRVMNKDRLHFAMPRPVPPGLWRRVPPAVFPPVLGALALVLAWLGGVSAFALPRALAELLAGMMLAIAGFAMLAYGVKLARRPGVLAEDLAILPGRAGVAAGVLAVYLVAALLAALGMGGAAKAVLGAGLILHAVLLVVLVAVLRSLPPEQRRVAPAWHLSFTGPIVAARAALLLGWPGLAWWLFWPTLLVALAIYVVSARQAMTARVPPPLRPLLAIHLAPIALFGTVALGLGWTGAGTAIAWLALALLALGLVSARWLLADGFSALWGALTFPVAATAGLWVTLWQLHPSEAHRLIAGITLVAATLVVVPILALVLRAWAQGRLPVKTNAAIA</sequence>
<dbReference type="RefSeq" id="WP_090847509.1">
    <property type="nucleotide sequence ID" value="NZ_FNXG01000002.1"/>
</dbReference>
<evidence type="ECO:0000256" key="1">
    <source>
        <dbReference type="ARBA" id="ARBA00004141"/>
    </source>
</evidence>
<keyword evidence="2 5" id="KW-0812">Transmembrane</keyword>
<keyword evidence="7" id="KW-1185">Reference proteome</keyword>
<dbReference type="InterPro" id="IPR004695">
    <property type="entry name" value="SLAC1/Mae1/Ssu1/TehA"/>
</dbReference>
<dbReference type="GO" id="GO:0046583">
    <property type="term" value="F:monoatomic cation efflux transmembrane transporter activity"/>
    <property type="evidence" value="ECO:0007669"/>
    <property type="project" value="TreeGrafter"/>
</dbReference>
<feature type="transmembrane region" description="Helical" evidence="5">
    <location>
        <begin position="215"/>
        <end position="235"/>
    </location>
</feature>
<comment type="subcellular location">
    <subcellularLocation>
        <location evidence="1">Membrane</location>
        <topology evidence="1">Multi-pass membrane protein</topology>
    </subcellularLocation>
</comment>
<organism evidence="6 7">
    <name type="scientific">Paracoccus alkenifer</name>
    <dbReference type="NCBI Taxonomy" id="65735"/>
    <lineage>
        <taxon>Bacteria</taxon>
        <taxon>Pseudomonadati</taxon>
        <taxon>Pseudomonadota</taxon>
        <taxon>Alphaproteobacteria</taxon>
        <taxon>Rhodobacterales</taxon>
        <taxon>Paracoccaceae</taxon>
        <taxon>Paracoccus</taxon>
    </lineage>
</organism>
<evidence type="ECO:0000256" key="3">
    <source>
        <dbReference type="ARBA" id="ARBA00022989"/>
    </source>
</evidence>
<feature type="transmembrane region" description="Helical" evidence="5">
    <location>
        <begin position="59"/>
        <end position="77"/>
    </location>
</feature>
<dbReference type="OrthoDB" id="7835091at2"/>
<feature type="transmembrane region" description="Helical" evidence="5">
    <location>
        <begin position="268"/>
        <end position="286"/>
    </location>
</feature>
<dbReference type="InterPro" id="IPR038665">
    <property type="entry name" value="Voltage-dep_anion_channel_sf"/>
</dbReference>
<dbReference type="CDD" id="cd09322">
    <property type="entry name" value="TDT_TehA_like"/>
    <property type="match status" value="1"/>
</dbReference>
<proteinExistence type="predicted"/>
<reference evidence="7" key="1">
    <citation type="submission" date="2016-10" db="EMBL/GenBank/DDBJ databases">
        <authorList>
            <person name="Varghese N."/>
            <person name="Submissions S."/>
        </authorList>
    </citation>
    <scope>NUCLEOTIDE SEQUENCE [LARGE SCALE GENOMIC DNA]</scope>
    <source>
        <strain evidence="7">DSM 11593</strain>
    </source>
</reference>
<dbReference type="Proteomes" id="UP000199125">
    <property type="component" value="Unassembled WGS sequence"/>
</dbReference>
<dbReference type="AlphaFoldDB" id="A0A1H6LBD4"/>
<evidence type="ECO:0000313" key="7">
    <source>
        <dbReference type="Proteomes" id="UP000199125"/>
    </source>
</evidence>
<dbReference type="STRING" id="65735.SAMN04488075_1333"/>
<feature type="transmembrane region" description="Helical" evidence="5">
    <location>
        <begin position="97"/>
        <end position="118"/>
    </location>
</feature>
<feature type="transmembrane region" description="Helical" evidence="5">
    <location>
        <begin position="298"/>
        <end position="321"/>
    </location>
</feature>
<dbReference type="EMBL" id="FNXG01000002">
    <property type="protein sequence ID" value="SEH83431.1"/>
    <property type="molecule type" value="Genomic_DNA"/>
</dbReference>
<dbReference type="Gene3D" id="1.50.10.150">
    <property type="entry name" value="Voltage-dependent anion channel"/>
    <property type="match status" value="1"/>
</dbReference>
<accession>A0A1H6LBD4</accession>
<feature type="transmembrane region" description="Helical" evidence="5">
    <location>
        <begin position="156"/>
        <end position="177"/>
    </location>
</feature>
<feature type="transmembrane region" description="Helical" evidence="5">
    <location>
        <begin position="241"/>
        <end position="261"/>
    </location>
</feature>
<dbReference type="GO" id="GO:0005886">
    <property type="term" value="C:plasma membrane"/>
    <property type="evidence" value="ECO:0007669"/>
    <property type="project" value="TreeGrafter"/>
</dbReference>
<evidence type="ECO:0000256" key="4">
    <source>
        <dbReference type="ARBA" id="ARBA00023136"/>
    </source>
</evidence>
<keyword evidence="4 5" id="KW-0472">Membrane</keyword>
<dbReference type="InterPro" id="IPR052951">
    <property type="entry name" value="Tellurite_res_ion_channel"/>
</dbReference>
<feature type="transmembrane region" description="Helical" evidence="5">
    <location>
        <begin position="183"/>
        <end position="203"/>
    </location>
</feature>
<dbReference type="PANTHER" id="PTHR37955:SF1">
    <property type="entry name" value="DEP DOMAIN-CONTAINING PROTEIN"/>
    <property type="match status" value="1"/>
</dbReference>
<dbReference type="PANTHER" id="PTHR37955">
    <property type="entry name" value="TELLURITE RESISTANCE PROTEIN TEHA"/>
    <property type="match status" value="1"/>
</dbReference>
<evidence type="ECO:0000313" key="6">
    <source>
        <dbReference type="EMBL" id="SEH83431.1"/>
    </source>
</evidence>
<protein>
    <submittedName>
        <fullName evidence="6">Tellurite resistance protein</fullName>
    </submittedName>
</protein>
<keyword evidence="3 5" id="KW-1133">Transmembrane helix</keyword>
<name>A0A1H6LBD4_9RHOB</name>
<evidence type="ECO:0000256" key="5">
    <source>
        <dbReference type="SAM" id="Phobius"/>
    </source>
</evidence>
<evidence type="ECO:0000256" key="2">
    <source>
        <dbReference type="ARBA" id="ARBA00022692"/>
    </source>
</evidence>
<dbReference type="Pfam" id="PF03595">
    <property type="entry name" value="SLAC1"/>
    <property type="match status" value="1"/>
</dbReference>
<gene>
    <name evidence="6" type="ORF">SAMN04488075_1333</name>
</gene>
<feature type="transmembrane region" description="Helical" evidence="5">
    <location>
        <begin position="124"/>
        <end position="144"/>
    </location>
</feature>